<feature type="region of interest" description="Disordered" evidence="1">
    <location>
        <begin position="469"/>
        <end position="630"/>
    </location>
</feature>
<dbReference type="Pfam" id="PF26087">
    <property type="entry name" value="DUF8032"/>
    <property type="match status" value="2"/>
</dbReference>
<evidence type="ECO:0000313" key="4">
    <source>
        <dbReference type="Proteomes" id="UP001194580"/>
    </source>
</evidence>
<dbReference type="PANTHER" id="PTHR22949:SF0">
    <property type="entry name" value="RE27538P"/>
    <property type="match status" value="1"/>
</dbReference>
<evidence type="ECO:0000256" key="1">
    <source>
        <dbReference type="SAM" id="MobiDB-lite"/>
    </source>
</evidence>
<accession>A0AAD4H459</accession>
<organism evidence="3 4">
    <name type="scientific">Linnemannia exigua</name>
    <dbReference type="NCBI Taxonomy" id="604196"/>
    <lineage>
        <taxon>Eukaryota</taxon>
        <taxon>Fungi</taxon>
        <taxon>Fungi incertae sedis</taxon>
        <taxon>Mucoromycota</taxon>
        <taxon>Mortierellomycotina</taxon>
        <taxon>Mortierellomycetes</taxon>
        <taxon>Mortierellales</taxon>
        <taxon>Mortierellaceae</taxon>
        <taxon>Linnemannia</taxon>
    </lineage>
</organism>
<dbReference type="PANTHER" id="PTHR22949">
    <property type="entry name" value="WHITE COLLAR 2 PROTEIN WC2"/>
    <property type="match status" value="1"/>
</dbReference>
<dbReference type="InterPro" id="IPR058345">
    <property type="entry name" value="DUF8032"/>
</dbReference>
<reference evidence="3" key="1">
    <citation type="journal article" date="2020" name="Fungal Divers.">
        <title>Resolving the Mortierellaceae phylogeny through synthesis of multi-gene phylogenetics and phylogenomics.</title>
        <authorList>
            <person name="Vandepol N."/>
            <person name="Liber J."/>
            <person name="Desiro A."/>
            <person name="Na H."/>
            <person name="Kennedy M."/>
            <person name="Barry K."/>
            <person name="Grigoriev I.V."/>
            <person name="Miller A.N."/>
            <person name="O'Donnell K."/>
            <person name="Stajich J.E."/>
            <person name="Bonito G."/>
        </authorList>
    </citation>
    <scope>NUCLEOTIDE SEQUENCE</scope>
    <source>
        <strain evidence="3">NRRL 28262</strain>
    </source>
</reference>
<feature type="compositionally biased region" description="Polar residues" evidence="1">
    <location>
        <begin position="482"/>
        <end position="501"/>
    </location>
</feature>
<name>A0AAD4H459_9FUNG</name>
<feature type="compositionally biased region" description="Low complexity" evidence="1">
    <location>
        <begin position="106"/>
        <end position="115"/>
    </location>
</feature>
<feature type="compositionally biased region" description="Basic and acidic residues" evidence="1">
    <location>
        <begin position="514"/>
        <end position="543"/>
    </location>
</feature>
<keyword evidence="4" id="KW-1185">Reference proteome</keyword>
<feature type="domain" description="DUF8032" evidence="2">
    <location>
        <begin position="157"/>
        <end position="250"/>
    </location>
</feature>
<feature type="domain" description="DUF8032" evidence="2">
    <location>
        <begin position="367"/>
        <end position="465"/>
    </location>
</feature>
<evidence type="ECO:0000259" key="2">
    <source>
        <dbReference type="Pfam" id="PF26087"/>
    </source>
</evidence>
<feature type="region of interest" description="Disordered" evidence="1">
    <location>
        <begin position="22"/>
        <end position="55"/>
    </location>
</feature>
<feature type="compositionally biased region" description="Acidic residues" evidence="1">
    <location>
        <begin position="552"/>
        <end position="600"/>
    </location>
</feature>
<dbReference type="EMBL" id="JAAAIL010001583">
    <property type="protein sequence ID" value="KAG0267950.1"/>
    <property type="molecule type" value="Genomic_DNA"/>
</dbReference>
<feature type="region of interest" description="Disordered" evidence="1">
    <location>
        <begin position="94"/>
        <end position="125"/>
    </location>
</feature>
<proteinExistence type="predicted"/>
<gene>
    <name evidence="3" type="ORF">BGZ95_002693</name>
</gene>
<comment type="caution">
    <text evidence="3">The sequence shown here is derived from an EMBL/GenBank/DDBJ whole genome shotgun (WGS) entry which is preliminary data.</text>
</comment>
<protein>
    <recommendedName>
        <fullName evidence="2">DUF8032 domain-containing protein</fullName>
    </recommendedName>
</protein>
<dbReference type="AlphaFoldDB" id="A0AAD4H459"/>
<dbReference type="Proteomes" id="UP001194580">
    <property type="component" value="Unassembled WGS sequence"/>
</dbReference>
<feature type="compositionally biased region" description="Polar residues" evidence="1">
    <location>
        <begin position="22"/>
        <end position="40"/>
    </location>
</feature>
<evidence type="ECO:0000313" key="3">
    <source>
        <dbReference type="EMBL" id="KAG0267950.1"/>
    </source>
</evidence>
<sequence length="630" mass="69950">MASHEPSRDKGMSTGIGFLTFQHSRTNQGSSSSTRTSNAHGSAEQVAPGRSASTSGMMMPVHQLLSPNEKVMGVLSGLSIEQLRSMEETLRRAKMTQRQRPSGSIATIAPSAPTTTRPPPKSTQTSNMRQFMSVMSPSLKNPLPPDKPTIKLVDGVPWLTFTYSTRSAVSTPCTVRADIDQIALEDILTEFQEANCLYPSANGAEEEYKGSRRDYERECNEQGWKLAHLNPTILNERKGILQRAVISLRNVSTEQKSRRVKRQEKRIQSKAVEKDVRGPVLPMSRLTPSNVSRVLLGDPLQLGSPLPLTWQPTMITSLHDGTQRPVSFDFTPQQQEPQQQVSSAPLPSQRLPSLGSFASSLGAISLMEFDGYIHGQYKRLRLQVNISGVSLDDLPFDFKKNNCVYPRSFQTQDDTSEHWNTYGIRQAEESFLNEIGWKLCLINSGLLNGRRLLLQQALDAYRRRFLPSTGQPRARVGPSLLTRRNSSSKPVYSLFNGSDPPSRSIRHRNQQARVRFDTREPITHKTHVDVAGEPYRGEHDGLDKGSAVGVTGEEDGDKDYEEDYGDAGGDDGEGEDFDEEDEDEDDEEPSEGDSFEDESGEGSSSEDVFKECVVAPVSVRDIADEEEVLD</sequence>